<reference evidence="2 3" key="1">
    <citation type="submission" date="2016-10" db="EMBL/GenBank/DDBJ databases">
        <authorList>
            <person name="de Groot N.N."/>
        </authorList>
    </citation>
    <scope>NUCLEOTIDE SEQUENCE [LARGE SCALE GENOMIC DNA]</scope>
    <source>
        <strain evidence="2 3">CGMCC 1.7659</strain>
    </source>
</reference>
<dbReference type="Proteomes" id="UP000198575">
    <property type="component" value="Unassembled WGS sequence"/>
</dbReference>
<protein>
    <recommendedName>
        <fullName evidence="4">DUF2946 domain-containing protein</fullName>
    </recommendedName>
</protein>
<dbReference type="AlphaFoldDB" id="A0A1I5B5Q6"/>
<keyword evidence="3" id="KW-1185">Reference proteome</keyword>
<proteinExistence type="predicted"/>
<sequence length="144" mass="14997">MQFHNSPACRYHVLMLATTPAPGTLLGRLRASAWLAVLMLLVFTMKIGLAAACAKHDFADLGLSYGVSPETVMTAAQADTDGGEPTKGSLPHAGTCTHCGCHHAAAVPVSTCAMTMCLAKEGFGYAPDTAHSAPTFVELRPPIT</sequence>
<dbReference type="RefSeq" id="WP_139225121.1">
    <property type="nucleotide sequence ID" value="NZ_FOVF01000052.1"/>
</dbReference>
<name>A0A1I5B5Q6_9GAMM</name>
<evidence type="ECO:0000256" key="1">
    <source>
        <dbReference type="SAM" id="Phobius"/>
    </source>
</evidence>
<feature type="transmembrane region" description="Helical" evidence="1">
    <location>
        <begin position="33"/>
        <end position="54"/>
    </location>
</feature>
<dbReference type="EMBL" id="FOVF01000052">
    <property type="protein sequence ID" value="SFN70058.1"/>
    <property type="molecule type" value="Genomic_DNA"/>
</dbReference>
<keyword evidence="1" id="KW-1133">Transmembrane helix</keyword>
<organism evidence="2 3">
    <name type="scientific">Dokdonella immobilis</name>
    <dbReference type="NCBI Taxonomy" id="578942"/>
    <lineage>
        <taxon>Bacteria</taxon>
        <taxon>Pseudomonadati</taxon>
        <taxon>Pseudomonadota</taxon>
        <taxon>Gammaproteobacteria</taxon>
        <taxon>Lysobacterales</taxon>
        <taxon>Rhodanobacteraceae</taxon>
        <taxon>Dokdonella</taxon>
    </lineage>
</organism>
<accession>A0A1I5B5Q6</accession>
<gene>
    <name evidence="2" type="ORF">SAMN05216289_1525</name>
</gene>
<dbReference type="STRING" id="578942.SAMN05216289_1525"/>
<evidence type="ECO:0008006" key="4">
    <source>
        <dbReference type="Google" id="ProtNLM"/>
    </source>
</evidence>
<keyword evidence="1" id="KW-0472">Membrane</keyword>
<evidence type="ECO:0000313" key="2">
    <source>
        <dbReference type="EMBL" id="SFN70058.1"/>
    </source>
</evidence>
<keyword evidence="1" id="KW-0812">Transmembrane</keyword>
<evidence type="ECO:0000313" key="3">
    <source>
        <dbReference type="Proteomes" id="UP000198575"/>
    </source>
</evidence>